<name>A0ACD5DGM3_9LACO</name>
<evidence type="ECO:0000313" key="2">
    <source>
        <dbReference type="Proteomes" id="UP001149860"/>
    </source>
</evidence>
<dbReference type="EC" id="2.3.1.39" evidence="1"/>
<organism evidence="1 2">
    <name type="scientific">Lentilactobacillus terminaliae</name>
    <dbReference type="NCBI Taxonomy" id="3003483"/>
    <lineage>
        <taxon>Bacteria</taxon>
        <taxon>Bacillati</taxon>
        <taxon>Bacillota</taxon>
        <taxon>Bacilli</taxon>
        <taxon>Lactobacillales</taxon>
        <taxon>Lactobacillaceae</taxon>
        <taxon>Lentilactobacillus</taxon>
    </lineage>
</organism>
<dbReference type="EMBL" id="CP168151">
    <property type="protein sequence ID" value="XFD40279.1"/>
    <property type="molecule type" value="Genomic_DNA"/>
</dbReference>
<sequence>MKLGYLFSGQGSQFEEMGQDLYRAEPLYKQTVDEATDVLGMDLSNAMIFDDPNNIQVAILTMSTAINRVIAQDIEAPIVAAGLSLGEYSALVAARAMSFSDALKLVRDRAHYMEIAGKNNPGRMTAVLNADDHLLAEALNFGNVNGRVFPANYNTNSQVVIGGDETGVSQASEYLKQHGVKRVIPMKVAVASHTPLMIEASEKLGKRLSEVEFHEPVFPVISNTISAPFTKDNLEQTLRRQLIEPTHFADGVQIMTNLSADTFIELGPGATLSKLIKKINRSVDTYHVDSVSTLTDLRNQLGEGK</sequence>
<keyword evidence="1" id="KW-0012">Acyltransferase</keyword>
<evidence type="ECO:0000313" key="1">
    <source>
        <dbReference type="EMBL" id="XFD40279.1"/>
    </source>
</evidence>
<dbReference type="Proteomes" id="UP001149860">
    <property type="component" value="Chromosome"/>
</dbReference>
<protein>
    <submittedName>
        <fullName evidence="1">ACP S-malonyltransferase</fullName>
        <ecNumber evidence="1">2.3.1.39</ecNumber>
    </submittedName>
</protein>
<reference evidence="1" key="1">
    <citation type="submission" date="2024-08" db="EMBL/GenBank/DDBJ databases">
        <title>Lentilactobacillus sp. nov., isolated from tree bark.</title>
        <authorList>
            <person name="Phuengjayaem S."/>
            <person name="Tanasupawat S."/>
        </authorList>
    </citation>
    <scope>NUCLEOTIDE SEQUENCE</scope>
    <source>
        <strain evidence="1">SPB1-3</strain>
    </source>
</reference>
<keyword evidence="1" id="KW-0808">Transferase</keyword>
<gene>
    <name evidence="1" type="ORF">O0236_002925</name>
</gene>
<accession>A0ACD5DGM3</accession>
<keyword evidence="2" id="KW-1185">Reference proteome</keyword>
<proteinExistence type="predicted"/>